<dbReference type="AlphaFoldDB" id="A0AA36EAD1"/>
<organism evidence="1 2">
    <name type="scientific">Lactuca saligna</name>
    <name type="common">Willowleaf lettuce</name>
    <dbReference type="NCBI Taxonomy" id="75948"/>
    <lineage>
        <taxon>Eukaryota</taxon>
        <taxon>Viridiplantae</taxon>
        <taxon>Streptophyta</taxon>
        <taxon>Embryophyta</taxon>
        <taxon>Tracheophyta</taxon>
        <taxon>Spermatophyta</taxon>
        <taxon>Magnoliopsida</taxon>
        <taxon>eudicotyledons</taxon>
        <taxon>Gunneridae</taxon>
        <taxon>Pentapetalae</taxon>
        <taxon>asterids</taxon>
        <taxon>campanulids</taxon>
        <taxon>Asterales</taxon>
        <taxon>Asteraceae</taxon>
        <taxon>Cichorioideae</taxon>
        <taxon>Cichorieae</taxon>
        <taxon>Lactucinae</taxon>
        <taxon>Lactuca</taxon>
    </lineage>
</organism>
<dbReference type="EMBL" id="OX465081">
    <property type="protein sequence ID" value="CAI9288598.1"/>
    <property type="molecule type" value="Genomic_DNA"/>
</dbReference>
<name>A0AA36EAD1_LACSI</name>
<protein>
    <submittedName>
        <fullName evidence="1">Uncharacterized protein</fullName>
    </submittedName>
</protein>
<proteinExistence type="predicted"/>
<dbReference type="Proteomes" id="UP001177003">
    <property type="component" value="Chromosome 5"/>
</dbReference>
<keyword evidence="2" id="KW-1185">Reference proteome</keyword>
<evidence type="ECO:0000313" key="1">
    <source>
        <dbReference type="EMBL" id="CAI9288598.1"/>
    </source>
</evidence>
<sequence>MPVASKILEAYREISSSGLRPLTQEIQSIIAEADKPKKGGQKATPPVSVNAFDAGAGASGFTSTHISPPISPLRQNDPDMIYGDDEDDFEGFTYSLFTIRTESDDEALVMRGKLMAIHEKLDSLIQASNPSSTDEYSQATVKSLLETLTKEHSTNLEKMNKGVDDTATVCNNTTEKVDKVIFDATAFMNNFQTSFESNTAKANEAISNLGSSLKAEREKFQEVRTGIKNDHDEFKSSISSQISKLRDDLAMESKIMDSLTIKNEKVKVLFVKLEQAEKQVKDLLSKRAVMKICSTDVTGLLSDIIETRGSMITITIRKHLVEKLRLVFVMLHHLEGVPKSSSILKQGKINQRRL</sequence>
<evidence type="ECO:0000313" key="2">
    <source>
        <dbReference type="Proteomes" id="UP001177003"/>
    </source>
</evidence>
<reference evidence="1" key="1">
    <citation type="submission" date="2023-04" db="EMBL/GenBank/DDBJ databases">
        <authorList>
            <person name="Vijverberg K."/>
            <person name="Xiong W."/>
            <person name="Schranz E."/>
        </authorList>
    </citation>
    <scope>NUCLEOTIDE SEQUENCE</scope>
</reference>
<gene>
    <name evidence="1" type="ORF">LSALG_LOCUS27882</name>
</gene>
<accession>A0AA36EAD1</accession>